<organism evidence="1 2">
    <name type="scientific">Mesorhabditis belari</name>
    <dbReference type="NCBI Taxonomy" id="2138241"/>
    <lineage>
        <taxon>Eukaryota</taxon>
        <taxon>Metazoa</taxon>
        <taxon>Ecdysozoa</taxon>
        <taxon>Nematoda</taxon>
        <taxon>Chromadorea</taxon>
        <taxon>Rhabditida</taxon>
        <taxon>Rhabditina</taxon>
        <taxon>Rhabditomorpha</taxon>
        <taxon>Rhabditoidea</taxon>
        <taxon>Rhabditidae</taxon>
        <taxon>Mesorhabditinae</taxon>
        <taxon>Mesorhabditis</taxon>
    </lineage>
</organism>
<dbReference type="Proteomes" id="UP000887575">
    <property type="component" value="Unassembled WGS sequence"/>
</dbReference>
<reference evidence="2" key="1">
    <citation type="submission" date="2024-02" db="UniProtKB">
        <authorList>
            <consortium name="WormBaseParasite"/>
        </authorList>
    </citation>
    <scope>IDENTIFICATION</scope>
</reference>
<protein>
    <submittedName>
        <fullName evidence="2">Uncharacterized protein</fullName>
    </submittedName>
</protein>
<proteinExistence type="predicted"/>
<dbReference type="AlphaFoldDB" id="A0AAF3FMF8"/>
<accession>A0AAF3FMF8</accession>
<dbReference type="WBParaSite" id="MBELARI_LOCUS8349">
    <property type="protein sequence ID" value="MBELARI_LOCUS8349"/>
    <property type="gene ID" value="MBELARI_LOCUS8349"/>
</dbReference>
<sequence>MKRISCSCIEWLPIWINSFVHNNPLLIPLISIGWLFKYYAVLMGGAQSGLIYPPKIHPSHQSQQSQIRGSTTDRFGKLFNSIGFPFVIGELIEEALRPSIQHSHARSPIQDLGASGENDANNLVLRRRSVSNGFPCNHYDNRTTRLLCVTSWRQSNLGTKSSGTRLLQAMNTQFS</sequence>
<keyword evidence="1" id="KW-1185">Reference proteome</keyword>
<evidence type="ECO:0000313" key="1">
    <source>
        <dbReference type="Proteomes" id="UP000887575"/>
    </source>
</evidence>
<name>A0AAF3FMF8_9BILA</name>
<evidence type="ECO:0000313" key="2">
    <source>
        <dbReference type="WBParaSite" id="MBELARI_LOCUS8349"/>
    </source>
</evidence>